<dbReference type="GO" id="GO:0003676">
    <property type="term" value="F:nucleic acid binding"/>
    <property type="evidence" value="ECO:0007669"/>
    <property type="project" value="InterPro"/>
</dbReference>
<feature type="region of interest" description="Disordered" evidence="2">
    <location>
        <begin position="319"/>
        <end position="340"/>
    </location>
</feature>
<accession>A0A226ECZ7</accession>
<dbReference type="PANTHER" id="PTHR47331:SF1">
    <property type="entry name" value="GAG-LIKE PROTEIN"/>
    <property type="match status" value="1"/>
</dbReference>
<evidence type="ECO:0000313" key="5">
    <source>
        <dbReference type="Proteomes" id="UP000198287"/>
    </source>
</evidence>
<reference evidence="4 5" key="1">
    <citation type="submission" date="2015-12" db="EMBL/GenBank/DDBJ databases">
        <title>The genome of Folsomia candida.</title>
        <authorList>
            <person name="Faddeeva A."/>
            <person name="Derks M.F."/>
            <person name="Anvar Y."/>
            <person name="Smit S."/>
            <person name="Van Straalen N."/>
            <person name="Roelofs D."/>
        </authorList>
    </citation>
    <scope>NUCLEOTIDE SEQUENCE [LARGE SCALE GENOMIC DNA]</scope>
    <source>
        <strain evidence="4 5">VU population</strain>
        <tissue evidence="4">Whole body</tissue>
    </source>
</reference>
<dbReference type="SMART" id="SM00343">
    <property type="entry name" value="ZnF_C2HC"/>
    <property type="match status" value="2"/>
</dbReference>
<dbReference type="OMA" id="WIAVVQK"/>
<evidence type="ECO:0000259" key="3">
    <source>
        <dbReference type="PROSITE" id="PS50158"/>
    </source>
</evidence>
<organism evidence="4 5">
    <name type="scientific">Folsomia candida</name>
    <name type="common">Springtail</name>
    <dbReference type="NCBI Taxonomy" id="158441"/>
    <lineage>
        <taxon>Eukaryota</taxon>
        <taxon>Metazoa</taxon>
        <taxon>Ecdysozoa</taxon>
        <taxon>Arthropoda</taxon>
        <taxon>Hexapoda</taxon>
        <taxon>Collembola</taxon>
        <taxon>Entomobryomorpha</taxon>
        <taxon>Isotomoidea</taxon>
        <taxon>Isotomidae</taxon>
        <taxon>Proisotominae</taxon>
        <taxon>Folsomia</taxon>
    </lineage>
</organism>
<dbReference type="InterPro" id="IPR005312">
    <property type="entry name" value="DUF1759"/>
</dbReference>
<keyword evidence="1" id="KW-0863">Zinc-finger</keyword>
<dbReference type="Gene3D" id="4.10.60.10">
    <property type="entry name" value="Zinc finger, CCHC-type"/>
    <property type="match status" value="1"/>
</dbReference>
<keyword evidence="5" id="KW-1185">Reference proteome</keyword>
<name>A0A226ECZ7_FOLCA</name>
<sequence>MAPTLERITLARDTVLKLVKERIVKVNEEVEKDDTDKDDLELTFTLLETTIKEYQELSYKVLEKCDPANYEKERKDVDAVSQNWIAVVQKMEKMRQNTSPSPPGSLYGTEDDRSVSSGSSGKKRSFKLPKIELKKFSGGLMEWLGWWSQFRKIDEDEDLHTSDKFQYLLQCMVVGSRARDVVEGYPMTDENYPKTIKALQQRFGKHRLLKQIYVRELLKLVISNTKSKEKVQLSKLYDKLESHLRALETLNVTTEQTAEFVFPMVESSLPEDIFVAWQRSPLYGQDGSQLDPPRTELFFLMKFLRKEVESENQRKLVRAGFESDSAKDKRKDKSSHNNNRKEECATAASMFSASSQGCVFCDRSGHASADCFKAQVMTLKDKNEKIRAKKCCYLCFRSGHLSRNCKVAVKCIVCSKKHAAVMCPELDKKKMEFVPRERESPENSAAMTNFQCSGNVLLQTLKIRCYTDDGSKNRVVRLVFDNGSQGSCVRRDTTETLGLRALEEVWSQKVLFGGALAAKQKHRKFRLRLSNMSKTMYHELVVLDEPEICEDSSPGKFCNWSAE</sequence>
<dbReference type="OrthoDB" id="416987at2759"/>
<keyword evidence="1" id="KW-0862">Zinc</keyword>
<dbReference type="Proteomes" id="UP000198287">
    <property type="component" value="Unassembled WGS sequence"/>
</dbReference>
<dbReference type="InterPro" id="IPR001878">
    <property type="entry name" value="Znf_CCHC"/>
</dbReference>
<feature type="region of interest" description="Disordered" evidence="2">
    <location>
        <begin position="92"/>
        <end position="123"/>
    </location>
</feature>
<evidence type="ECO:0000256" key="1">
    <source>
        <dbReference type="PROSITE-ProRule" id="PRU00047"/>
    </source>
</evidence>
<protein>
    <submittedName>
        <fullName evidence="4">Zinc finger CCHC domain-containing protein 13</fullName>
    </submittedName>
</protein>
<keyword evidence="1" id="KW-0479">Metal-binding</keyword>
<dbReference type="EMBL" id="LNIX01000005">
    <property type="protein sequence ID" value="OXA55098.1"/>
    <property type="molecule type" value="Genomic_DNA"/>
</dbReference>
<feature type="domain" description="CCHC-type" evidence="3">
    <location>
        <begin position="392"/>
        <end position="406"/>
    </location>
</feature>
<dbReference type="PANTHER" id="PTHR47331">
    <property type="entry name" value="PHD-TYPE DOMAIN-CONTAINING PROTEIN"/>
    <property type="match status" value="1"/>
</dbReference>
<proteinExistence type="predicted"/>
<gene>
    <name evidence="4" type="ORF">Fcan01_10292</name>
</gene>
<dbReference type="PROSITE" id="PS50158">
    <property type="entry name" value="ZF_CCHC"/>
    <property type="match status" value="1"/>
</dbReference>
<dbReference type="GO" id="GO:0008270">
    <property type="term" value="F:zinc ion binding"/>
    <property type="evidence" value="ECO:0007669"/>
    <property type="project" value="UniProtKB-KW"/>
</dbReference>
<dbReference type="Pfam" id="PF03564">
    <property type="entry name" value="DUF1759"/>
    <property type="match status" value="1"/>
</dbReference>
<feature type="compositionally biased region" description="Basic and acidic residues" evidence="2">
    <location>
        <begin position="324"/>
        <end position="340"/>
    </location>
</feature>
<comment type="caution">
    <text evidence="4">The sequence shown here is derived from an EMBL/GenBank/DDBJ whole genome shotgun (WGS) entry which is preliminary data.</text>
</comment>
<evidence type="ECO:0000256" key="2">
    <source>
        <dbReference type="SAM" id="MobiDB-lite"/>
    </source>
</evidence>
<dbReference type="AlphaFoldDB" id="A0A226ECZ7"/>
<evidence type="ECO:0000313" key="4">
    <source>
        <dbReference type="EMBL" id="OXA55098.1"/>
    </source>
</evidence>